<evidence type="ECO:0000313" key="2">
    <source>
        <dbReference type="Proteomes" id="UP000198908"/>
    </source>
</evidence>
<protein>
    <submittedName>
        <fullName evidence="1">Uncharacterized protein</fullName>
    </submittedName>
</protein>
<gene>
    <name evidence="1" type="ORF">SAMN05421548_1522</name>
</gene>
<reference evidence="2" key="1">
    <citation type="submission" date="2016-09" db="EMBL/GenBank/DDBJ databases">
        <authorList>
            <person name="Varghese N."/>
            <person name="Submissions S."/>
        </authorList>
    </citation>
    <scope>NUCLEOTIDE SEQUENCE [LARGE SCALE GENOMIC DNA]</scope>
    <source>
        <strain evidence="2">TNe-862</strain>
    </source>
</reference>
<name>A0A1G7D3H6_9BURK</name>
<accession>A0A1G7D3H6</accession>
<dbReference type="EMBL" id="FMYQ01000052">
    <property type="protein sequence ID" value="SDE46079.1"/>
    <property type="molecule type" value="Genomic_DNA"/>
</dbReference>
<sequence>MPITYHRRSLVETKMYCFKRLGERVKRQPFPRSVTEVYAITDWARGSSRVAGQPLRRKAAGRGVRQGYYRATSSAFLNTEHRSRPPSFAW</sequence>
<organism evidence="1 2">
    <name type="scientific">Paraburkholderia lycopersici</name>
    <dbReference type="NCBI Taxonomy" id="416944"/>
    <lineage>
        <taxon>Bacteria</taxon>
        <taxon>Pseudomonadati</taxon>
        <taxon>Pseudomonadota</taxon>
        <taxon>Betaproteobacteria</taxon>
        <taxon>Burkholderiales</taxon>
        <taxon>Burkholderiaceae</taxon>
        <taxon>Paraburkholderia</taxon>
    </lineage>
</organism>
<dbReference type="AlphaFoldDB" id="A0A1G7D3H6"/>
<proteinExistence type="predicted"/>
<keyword evidence="2" id="KW-1185">Reference proteome</keyword>
<evidence type="ECO:0000313" key="1">
    <source>
        <dbReference type="EMBL" id="SDE46079.1"/>
    </source>
</evidence>
<dbReference type="Proteomes" id="UP000198908">
    <property type="component" value="Unassembled WGS sequence"/>
</dbReference>